<evidence type="ECO:0000313" key="2">
    <source>
        <dbReference type="Proteomes" id="UP000245829"/>
    </source>
</evidence>
<gene>
    <name evidence="1" type="ORF">NZNM25_01540</name>
</gene>
<comment type="caution">
    <text evidence="1">The sequence shown here is derived from an EMBL/GenBank/DDBJ whole genome shotgun (WGS) entry which is preliminary data.</text>
</comment>
<dbReference type="RefSeq" id="WP_160049182.1">
    <property type="nucleotide sequence ID" value="NZ_AP026695.1"/>
</dbReference>
<sequence length="51" mass="5789">MSQSIRAVVSKKNYDKIIKLTELPFDIGFDKAITLILDKYEKSITKDGAKN</sequence>
<reference evidence="1 2" key="1">
    <citation type="submission" date="2018-05" db="EMBL/GenBank/DDBJ databases">
        <title>genome sequencing of Nitrosopumilus sp. NM25.</title>
        <authorList>
            <person name="Mori K."/>
            <person name="Nakagawa T."/>
        </authorList>
    </citation>
    <scope>NUCLEOTIDE SEQUENCE [LARGE SCALE GENOMIC DNA]</scope>
    <source>
        <strain evidence="1 2">NM25</strain>
    </source>
</reference>
<dbReference type="EMBL" id="BGKI01000001">
    <property type="protein sequence ID" value="GBH33363.1"/>
    <property type="molecule type" value="Genomic_DNA"/>
</dbReference>
<organism evidence="1 2">
    <name type="scientific">Nitrosopumilus zosterae</name>
    <dbReference type="NCBI Taxonomy" id="718286"/>
    <lineage>
        <taxon>Archaea</taxon>
        <taxon>Nitrososphaerota</taxon>
        <taxon>Nitrososphaeria</taxon>
        <taxon>Nitrosopumilales</taxon>
        <taxon>Nitrosopumilaceae</taxon>
        <taxon>Nitrosopumilus</taxon>
    </lineage>
</organism>
<protein>
    <submittedName>
        <fullName evidence="1">Uncharacterized protein</fullName>
    </submittedName>
</protein>
<proteinExistence type="predicted"/>
<dbReference type="GeneID" id="76209483"/>
<dbReference type="Proteomes" id="UP000245829">
    <property type="component" value="Unassembled WGS sequence"/>
</dbReference>
<name>A0A2S2KNV8_9ARCH</name>
<evidence type="ECO:0000313" key="1">
    <source>
        <dbReference type="EMBL" id="GBH33363.1"/>
    </source>
</evidence>
<accession>A0A2S2KNV8</accession>
<keyword evidence="2" id="KW-1185">Reference proteome</keyword>
<dbReference type="AlphaFoldDB" id="A0A2S2KNV8"/>